<evidence type="ECO:0000313" key="2">
    <source>
        <dbReference type="EMBL" id="GIQ89527.1"/>
    </source>
</evidence>
<reference evidence="2 3" key="1">
    <citation type="journal article" date="2018" name="PLoS ONE">
        <title>The draft genome of Kipferlia bialata reveals reductive genome evolution in fornicate parasites.</title>
        <authorList>
            <person name="Tanifuji G."/>
            <person name="Takabayashi S."/>
            <person name="Kume K."/>
            <person name="Takagi M."/>
            <person name="Nakayama T."/>
            <person name="Kamikawa R."/>
            <person name="Inagaki Y."/>
            <person name="Hashimoto T."/>
        </authorList>
    </citation>
    <scope>NUCLEOTIDE SEQUENCE [LARGE SCALE GENOMIC DNA]</scope>
    <source>
        <strain evidence="2">NY0173</strain>
    </source>
</reference>
<accession>A0A9K3D7A3</accession>
<protein>
    <submittedName>
        <fullName evidence="2">Uncharacterized protein</fullName>
    </submittedName>
</protein>
<organism evidence="2 3">
    <name type="scientific">Kipferlia bialata</name>
    <dbReference type="NCBI Taxonomy" id="797122"/>
    <lineage>
        <taxon>Eukaryota</taxon>
        <taxon>Metamonada</taxon>
        <taxon>Carpediemonas-like organisms</taxon>
        <taxon>Kipferlia</taxon>
    </lineage>
</organism>
<feature type="compositionally biased region" description="Polar residues" evidence="1">
    <location>
        <begin position="12"/>
        <end position="33"/>
    </location>
</feature>
<evidence type="ECO:0000313" key="3">
    <source>
        <dbReference type="Proteomes" id="UP000265618"/>
    </source>
</evidence>
<dbReference type="Proteomes" id="UP000265618">
    <property type="component" value="Unassembled WGS sequence"/>
</dbReference>
<dbReference type="EMBL" id="BDIP01005138">
    <property type="protein sequence ID" value="GIQ89527.1"/>
    <property type="molecule type" value="Genomic_DNA"/>
</dbReference>
<feature type="region of interest" description="Disordered" evidence="1">
    <location>
        <begin position="1"/>
        <end position="102"/>
    </location>
</feature>
<comment type="caution">
    <text evidence="2">The sequence shown here is derived from an EMBL/GenBank/DDBJ whole genome shotgun (WGS) entry which is preliminary data.</text>
</comment>
<gene>
    <name evidence="2" type="ORF">KIPB_012020</name>
</gene>
<proteinExistence type="predicted"/>
<sequence length="125" mass="13166">MRGVSPRLGVPSQPNTPQAPTYRATSAPSSHQIRGTDIPPHGAVPQPPPSLPLIQSTVGRSQARGGTRKMSKTTGSGHSPVGSSPRGLSTGTVRAFEPTVSRTEYEEVCRANRRLSLGGWPSFVP</sequence>
<keyword evidence="3" id="KW-1185">Reference proteome</keyword>
<name>A0A9K3D7A3_9EUKA</name>
<evidence type="ECO:0000256" key="1">
    <source>
        <dbReference type="SAM" id="MobiDB-lite"/>
    </source>
</evidence>
<dbReference type="AlphaFoldDB" id="A0A9K3D7A3"/>